<reference evidence="1 2" key="1">
    <citation type="submission" date="2016-06" db="EMBL/GenBank/DDBJ databases">
        <authorList>
            <person name="Kjaerup R.B."/>
            <person name="Dalgaard T.S."/>
            <person name="Juul-Madsen H.R."/>
        </authorList>
    </citation>
    <scope>NUCLEOTIDE SEQUENCE [LARGE SCALE GENOMIC DNA]</scope>
    <source>
        <strain evidence="1">LMG947</strain>
    </source>
</reference>
<sequence>MLLNPRNYLETESQPWSREQIERAYFADFVRTSEVIEETVGGHLWRSLNELQDTLWIFQQSVAELFDEIILFSERSTGPGFWNEVNVELAAGHTRAVKRGIFNCTSSVMALVDHARRFKEKYPTEGYEENLVKMFPKNGLHEFLQRLRNYNTHWRIAEANWVITNDFERGVREASFVIEKKELLRWDDWNAGARAYLADAPDTINIRQVFSDYRKSVQNFYEWHRGEVISQYADSYQPYLEYKRIVSGIRKRILWNDVLSQSRVTSNSYVQLAKYIPKHQVENLLALYGRIDKQVELLIEMLCLQEFCDSDLRGKALAFFQRKID</sequence>
<name>A0A1C3NIS9_9XANT</name>
<dbReference type="RefSeq" id="WP_139074358.1">
    <property type="nucleotide sequence ID" value="NZ_FLTX01000013.1"/>
</dbReference>
<proteinExistence type="predicted"/>
<dbReference type="EMBL" id="FLTX01000013">
    <property type="protein sequence ID" value="SBV50320.1"/>
    <property type="molecule type" value="Genomic_DNA"/>
</dbReference>
<protein>
    <submittedName>
        <fullName evidence="1">Uncharacterized protein</fullName>
    </submittedName>
</protein>
<evidence type="ECO:0000313" key="2">
    <source>
        <dbReference type="Proteomes" id="UP000092503"/>
    </source>
</evidence>
<dbReference type="STRING" id="56449.XBLMG947_1098"/>
<evidence type="ECO:0000313" key="1">
    <source>
        <dbReference type="EMBL" id="SBV50320.1"/>
    </source>
</evidence>
<organism evidence="1 2">
    <name type="scientific">Xanthomonas bromi</name>
    <dbReference type="NCBI Taxonomy" id="56449"/>
    <lineage>
        <taxon>Bacteria</taxon>
        <taxon>Pseudomonadati</taxon>
        <taxon>Pseudomonadota</taxon>
        <taxon>Gammaproteobacteria</taxon>
        <taxon>Lysobacterales</taxon>
        <taxon>Lysobacteraceae</taxon>
        <taxon>Xanthomonas</taxon>
    </lineage>
</organism>
<accession>A0A1C3NIS9</accession>
<gene>
    <name evidence="1" type="ORF">XBLMG947_1098</name>
</gene>
<dbReference type="Proteomes" id="UP000092503">
    <property type="component" value="Unassembled WGS sequence"/>
</dbReference>
<dbReference type="OrthoDB" id="9178912at2"/>
<dbReference type="AlphaFoldDB" id="A0A1C3NIS9"/>